<feature type="region of interest" description="Disordered" evidence="1">
    <location>
        <begin position="1"/>
        <end position="20"/>
    </location>
</feature>
<name>A0A0M2IGY9_VIBPH</name>
<evidence type="ECO:0000256" key="2">
    <source>
        <dbReference type="SAM" id="Phobius"/>
    </source>
</evidence>
<dbReference type="Gene3D" id="3.40.1760.20">
    <property type="match status" value="1"/>
</dbReference>
<dbReference type="Proteomes" id="UP000214596">
    <property type="component" value="Unassembled WGS sequence"/>
</dbReference>
<evidence type="ECO:0000313" key="4">
    <source>
        <dbReference type="Proteomes" id="UP000214596"/>
    </source>
</evidence>
<keyword evidence="2" id="KW-0472">Membrane</keyword>
<sequence length="173" mass="19129">MNDKANDLNDIESKDETKKDKAVQIAEQAKGELKGTVNAVKGVKSLNNAKALPVKIKAIVAGLGVVLCLMVYMLFGGNSFNYKGEYVIDQSAYNKQQNIPDNKNVFSITDNEITLMGDKEVYRVVEERSDSVLIKIGKDENDLLDAEIKKTDKGIDVLLKGRATIVMHIKPKE</sequence>
<feature type="transmembrane region" description="Helical" evidence="2">
    <location>
        <begin position="56"/>
        <end position="75"/>
    </location>
</feature>
<accession>A0A0M2IGY9</accession>
<evidence type="ECO:0000313" key="3">
    <source>
        <dbReference type="EMBL" id="OXE34868.1"/>
    </source>
</evidence>
<organism evidence="3 4">
    <name type="scientific">Vibrio parahaemolyticus</name>
    <dbReference type="NCBI Taxonomy" id="670"/>
    <lineage>
        <taxon>Bacteria</taxon>
        <taxon>Pseudomonadati</taxon>
        <taxon>Pseudomonadota</taxon>
        <taxon>Gammaproteobacteria</taxon>
        <taxon>Vibrionales</taxon>
        <taxon>Vibrionaceae</taxon>
        <taxon>Vibrio</taxon>
    </lineage>
</organism>
<dbReference type="InterPro" id="IPR038223">
    <property type="entry name" value="DMP12_sf"/>
</dbReference>
<dbReference type="RefSeq" id="WP_031841246.1">
    <property type="nucleotide sequence ID" value="NZ_CANUIC010000006.1"/>
</dbReference>
<dbReference type="EMBL" id="NIXT01000002">
    <property type="protein sequence ID" value="OXE34868.1"/>
    <property type="molecule type" value="Genomic_DNA"/>
</dbReference>
<reference evidence="3 4" key="1">
    <citation type="journal article" date="2017" name="Appl. Environ. Microbiol.">
        <title>Parallel evolution of two clades of a major Atlantic endemic Vibrio parahaemolyticus pathogen lineage by independent acquisition of related pathogenicity islands.</title>
        <authorList>
            <person name="Xu F."/>
            <person name="Gonzalez-Escalona N."/>
            <person name="Drees K.P."/>
            <person name="Sebra R.P."/>
            <person name="Cooper V.S."/>
            <person name="Jones S.H."/>
            <person name="Whistler C.A."/>
        </authorList>
    </citation>
    <scope>NUCLEOTIDE SEQUENCE [LARGE SCALE GENOMIC DNA]</scope>
    <source>
        <strain evidence="3 4">MAVP-3</strain>
    </source>
</reference>
<proteinExistence type="predicted"/>
<protein>
    <submittedName>
        <fullName evidence="3">Uncharacterized protein</fullName>
    </submittedName>
</protein>
<dbReference type="AlphaFoldDB" id="A0A0M2IGY9"/>
<comment type="caution">
    <text evidence="3">The sequence shown here is derived from an EMBL/GenBank/DDBJ whole genome shotgun (WGS) entry which is preliminary data.</text>
</comment>
<evidence type="ECO:0000256" key="1">
    <source>
        <dbReference type="SAM" id="MobiDB-lite"/>
    </source>
</evidence>
<gene>
    <name evidence="3" type="ORF">CA163_00140</name>
</gene>
<keyword evidence="2" id="KW-0812">Transmembrane</keyword>
<keyword evidence="2" id="KW-1133">Transmembrane helix</keyword>